<dbReference type="EMBL" id="FO082274">
    <property type="protein sequence ID" value="CCO16590.1"/>
    <property type="molecule type" value="Genomic_DNA"/>
</dbReference>
<dbReference type="Gene3D" id="2.120.10.10">
    <property type="match status" value="1"/>
</dbReference>
<keyword evidence="2" id="KW-0472">Membrane</keyword>
<sequence>MTALDNKDTFFGLRMRKRRTRLAIIFSVFIILAYFDPLKRGVDEEAEKSSLGITSTPKGELSAETKAQTMVKSDKPPLATSLRDTHDNSQSSDAIISSQFIFPVGTYPSSHSATIIALDNEEEEEEGGRYRLLASWFAGTEENAPDVAIYTSTYDSRTSSWQSIPDVAVSAFRPDDSSCAVISGGEGCKLRENSLWNPVLVKENENNHVALFYKAGKHPSIWEGYVKRSKDDGKTWEQQAEKLPRNIIGPAKNKILEVNDRLWLAPSSREANAKDGSRNWKLIVERSRDGGKSWDPEENVEVPFDGNAIQPSMWRGDDGYLRMVARTATDYDENGRRADQVKVKKQTFIRGKKYIIYSKSLDKEGEKWMKAKPTSLPGPNSGIDAVKLRDGRVVIIYNHSWGLKSLGRGKLNVAISHDDGLTWTPSSTVVLESFDDGAISDVNVDKKNQKKPIEMSYPAVIQDPKTDLIHIVYTYDRQTIKHVVINPNRL</sequence>
<dbReference type="AlphaFoldDB" id="K8EVV5"/>
<gene>
    <name evidence="4" type="ORF">Bathy05g00010</name>
</gene>
<name>K8EVV5_9CHLO</name>
<dbReference type="CDD" id="cd15482">
    <property type="entry name" value="Sialidase_non-viral"/>
    <property type="match status" value="1"/>
</dbReference>
<feature type="region of interest" description="Disordered" evidence="1">
    <location>
        <begin position="46"/>
        <end position="90"/>
    </location>
</feature>
<evidence type="ECO:0000313" key="5">
    <source>
        <dbReference type="Proteomes" id="UP000198341"/>
    </source>
</evidence>
<dbReference type="KEGG" id="bpg:Bathy05g00010"/>
<organism evidence="4 5">
    <name type="scientific">Bathycoccus prasinos</name>
    <dbReference type="NCBI Taxonomy" id="41875"/>
    <lineage>
        <taxon>Eukaryota</taxon>
        <taxon>Viridiplantae</taxon>
        <taxon>Chlorophyta</taxon>
        <taxon>Mamiellophyceae</taxon>
        <taxon>Mamiellales</taxon>
        <taxon>Bathycoccaceae</taxon>
        <taxon>Bathycoccus</taxon>
    </lineage>
</organism>
<dbReference type="PANTHER" id="PTHR43752">
    <property type="entry name" value="BNR/ASP-BOX REPEAT FAMILY PROTEIN"/>
    <property type="match status" value="1"/>
</dbReference>
<dbReference type="Pfam" id="PF13088">
    <property type="entry name" value="BNR_2"/>
    <property type="match status" value="1"/>
</dbReference>
<accession>K8EVV5</accession>
<dbReference type="GeneID" id="19016026"/>
<proteinExistence type="predicted"/>
<dbReference type="RefSeq" id="XP_007513032.1">
    <property type="nucleotide sequence ID" value="XM_007512970.1"/>
</dbReference>
<feature type="transmembrane region" description="Helical" evidence="2">
    <location>
        <begin position="20"/>
        <end position="35"/>
    </location>
</feature>
<keyword evidence="2" id="KW-0812">Transmembrane</keyword>
<evidence type="ECO:0000256" key="2">
    <source>
        <dbReference type="SAM" id="Phobius"/>
    </source>
</evidence>
<keyword evidence="5" id="KW-1185">Reference proteome</keyword>
<evidence type="ECO:0000259" key="3">
    <source>
        <dbReference type="Pfam" id="PF13088"/>
    </source>
</evidence>
<dbReference type="PANTHER" id="PTHR43752:SF2">
    <property type="entry name" value="BNR_ASP-BOX REPEAT FAMILY PROTEIN"/>
    <property type="match status" value="1"/>
</dbReference>
<feature type="domain" description="Sialidase" evidence="3">
    <location>
        <begin position="131"/>
        <end position="467"/>
    </location>
</feature>
<dbReference type="SUPFAM" id="SSF50939">
    <property type="entry name" value="Sialidases"/>
    <property type="match status" value="1"/>
</dbReference>
<dbReference type="eggNOG" id="ENOG502QTE2">
    <property type="taxonomic scope" value="Eukaryota"/>
</dbReference>
<dbReference type="InterPro" id="IPR036278">
    <property type="entry name" value="Sialidase_sf"/>
</dbReference>
<evidence type="ECO:0000256" key="1">
    <source>
        <dbReference type="SAM" id="MobiDB-lite"/>
    </source>
</evidence>
<evidence type="ECO:0000313" key="4">
    <source>
        <dbReference type="EMBL" id="CCO16590.1"/>
    </source>
</evidence>
<protein>
    <submittedName>
        <fullName evidence="4">Exported exo-alpha-sialidase</fullName>
    </submittedName>
</protein>
<dbReference type="OrthoDB" id="504663at2759"/>
<keyword evidence="2" id="KW-1133">Transmembrane helix</keyword>
<reference evidence="4 5" key="1">
    <citation type="submission" date="2011-10" db="EMBL/GenBank/DDBJ databases">
        <authorList>
            <person name="Genoscope - CEA"/>
        </authorList>
    </citation>
    <scope>NUCLEOTIDE SEQUENCE [LARGE SCALE GENOMIC DNA]</scope>
    <source>
        <strain evidence="4 5">RCC 1105</strain>
    </source>
</reference>
<dbReference type="Proteomes" id="UP000198341">
    <property type="component" value="Chromosome 5"/>
</dbReference>
<dbReference type="InterPro" id="IPR011040">
    <property type="entry name" value="Sialidase"/>
</dbReference>